<feature type="compositionally biased region" description="Basic and acidic residues" evidence="1">
    <location>
        <begin position="166"/>
        <end position="178"/>
    </location>
</feature>
<keyword evidence="3" id="KW-1185">Reference proteome</keyword>
<sequence>MDSQRNHKAVEEESQIPLPSSILYDVVEYQDIRDDAALLMVGKPARSTESDQYTIKGTTKSKENIPILRRSPEPPEAQSKEMMDLDGLNDVQDASLTKPRVLLNSPDILMNEGLTIEHNLDSTFIKGTSKVPRDNVDDNCEKRAILAADENKVETESTDSDDTDGIDNKLERTGDRSDPSLPKDLPKQPPCEYSKDGIAELPPCPPYYSDSDTGTSSTRYDSPIPLPDILSRRILEYLSESDLRNFAATSKTSYITALPILARCVILPLPEAENDINTALATDISHYVRTAIIDLSDPVFYVTNFPGDVKTRQTLHNFQHLKHLIIRKSTVFASDAILGSLLLYLVEQNNLEELTLDLDCNTKDRSIDDFGQKFYRSWKHIHAGAFHNFVRSLTKLNFVIKNRGISNDGLCAIENRDFWRLLMISMRSLKIDVRTTPYSGSGWYPNISCYLDYIKLVGASTIQHLDITFDKAVQKPYVDINTFFPRVKTLKVTIVGFTTDRNAIEVNSVGRLKFLTSVDLPWAYETATYHETSLLGIYSKAKEKAKEVVHAKSPAEVKDNRLKTCMMKQTRHLTCVHRLGYLQDVKWRYMLEPNEEERVVKFAIEWINGTACIREVEVGGCGE</sequence>
<feature type="compositionally biased region" description="Low complexity" evidence="1">
    <location>
        <begin position="207"/>
        <end position="222"/>
    </location>
</feature>
<name>A0AAV9XH68_9PEZI</name>
<evidence type="ECO:0000313" key="3">
    <source>
        <dbReference type="Proteomes" id="UP001365542"/>
    </source>
</evidence>
<accession>A0AAV9XH68</accession>
<reference evidence="2 3" key="1">
    <citation type="submission" date="2019-10" db="EMBL/GenBank/DDBJ databases">
        <authorList>
            <person name="Palmer J.M."/>
        </authorList>
    </citation>
    <scope>NUCLEOTIDE SEQUENCE [LARGE SCALE GENOMIC DNA]</scope>
    <source>
        <strain evidence="2 3">TWF694</strain>
    </source>
</reference>
<organism evidence="2 3">
    <name type="scientific">Orbilia ellipsospora</name>
    <dbReference type="NCBI Taxonomy" id="2528407"/>
    <lineage>
        <taxon>Eukaryota</taxon>
        <taxon>Fungi</taxon>
        <taxon>Dikarya</taxon>
        <taxon>Ascomycota</taxon>
        <taxon>Pezizomycotina</taxon>
        <taxon>Orbiliomycetes</taxon>
        <taxon>Orbiliales</taxon>
        <taxon>Orbiliaceae</taxon>
        <taxon>Orbilia</taxon>
    </lineage>
</organism>
<feature type="region of interest" description="Disordered" evidence="1">
    <location>
        <begin position="148"/>
        <end position="222"/>
    </location>
</feature>
<evidence type="ECO:0008006" key="4">
    <source>
        <dbReference type="Google" id="ProtNLM"/>
    </source>
</evidence>
<feature type="compositionally biased region" description="Acidic residues" evidence="1">
    <location>
        <begin position="156"/>
        <end position="165"/>
    </location>
</feature>
<evidence type="ECO:0000256" key="1">
    <source>
        <dbReference type="SAM" id="MobiDB-lite"/>
    </source>
</evidence>
<proteinExistence type="predicted"/>
<protein>
    <recommendedName>
        <fullName evidence="4">F-box domain-containing protein</fullName>
    </recommendedName>
</protein>
<comment type="caution">
    <text evidence="2">The sequence shown here is derived from an EMBL/GenBank/DDBJ whole genome shotgun (WGS) entry which is preliminary data.</text>
</comment>
<dbReference type="Proteomes" id="UP001365542">
    <property type="component" value="Unassembled WGS sequence"/>
</dbReference>
<dbReference type="AlphaFoldDB" id="A0AAV9XH68"/>
<evidence type="ECO:0000313" key="2">
    <source>
        <dbReference type="EMBL" id="KAK6541449.1"/>
    </source>
</evidence>
<dbReference type="EMBL" id="JAVHJO010000003">
    <property type="protein sequence ID" value="KAK6541449.1"/>
    <property type="molecule type" value="Genomic_DNA"/>
</dbReference>
<gene>
    <name evidence="2" type="ORF">TWF694_007260</name>
</gene>
<dbReference type="CDD" id="cd09917">
    <property type="entry name" value="F-box_SF"/>
    <property type="match status" value="1"/>
</dbReference>